<protein>
    <submittedName>
        <fullName evidence="2">Uncharacterized protein</fullName>
    </submittedName>
</protein>
<keyword evidence="3" id="KW-1185">Reference proteome</keyword>
<dbReference type="Proteomes" id="UP001162972">
    <property type="component" value="Chromosome 9"/>
</dbReference>
<feature type="region of interest" description="Disordered" evidence="1">
    <location>
        <begin position="65"/>
        <end position="103"/>
    </location>
</feature>
<feature type="compositionally biased region" description="Basic and acidic residues" evidence="1">
    <location>
        <begin position="65"/>
        <end position="79"/>
    </location>
</feature>
<evidence type="ECO:0000256" key="1">
    <source>
        <dbReference type="SAM" id="MobiDB-lite"/>
    </source>
</evidence>
<evidence type="ECO:0000313" key="2">
    <source>
        <dbReference type="EMBL" id="KAJ6408820.1"/>
    </source>
</evidence>
<feature type="compositionally biased region" description="Polar residues" evidence="1">
    <location>
        <begin position="80"/>
        <end position="101"/>
    </location>
</feature>
<dbReference type="PANTHER" id="PTHR33710:SF67">
    <property type="entry name" value="RETROTRANSPOSON PROTEIN, UNCLASSIFIED"/>
    <property type="match status" value="1"/>
</dbReference>
<comment type="caution">
    <text evidence="2">The sequence shown here is derived from an EMBL/GenBank/DDBJ whole genome shotgun (WGS) entry which is preliminary data.</text>
</comment>
<accession>A0AAD6NXL8</accession>
<sequence length="338" mass="38712">MTISCWRLDYARLCVELDAGLPFIHHFEMDSPLLGEPLRVNVEYEWKPSSCESCRTFGHNCAKKEEVSKKGKQKEDERGQGNQQAPVSSGEVTVPLNNDVSPKSEPRICPTNMAAMEVGLGLSNWNFILNVHLGPLCRILMGWNTTRAEVNMVHTATQWITCDALSLGDGSTVRITYVYGLNTPASRCILWDYLVEQKKKDTIFKRLDWVFGNQSLLLKWPLMRAMVQARTESDHSPILVSLTPPPPHRKARFKFLNTWVGQEGYDEVVRAAWHTEAYGNPMSRLTTRLRTLKGLFTSFHRRHFSHITSRVRKANEQWEKAQVVLDNRPNDMEANTRE</sequence>
<dbReference type="PANTHER" id="PTHR33710">
    <property type="entry name" value="BNAC02G09200D PROTEIN"/>
    <property type="match status" value="1"/>
</dbReference>
<dbReference type="EMBL" id="JAPFFJ010000015">
    <property type="protein sequence ID" value="KAJ6408820.1"/>
    <property type="molecule type" value="Genomic_DNA"/>
</dbReference>
<dbReference type="AlphaFoldDB" id="A0AAD6NXL8"/>
<name>A0AAD6NXL8_9ROSI</name>
<evidence type="ECO:0000313" key="3">
    <source>
        <dbReference type="Proteomes" id="UP001162972"/>
    </source>
</evidence>
<reference evidence="2 3" key="1">
    <citation type="journal article" date="2023" name="Int. J. Mol. Sci.">
        <title>De Novo Assembly and Annotation of 11 Diverse Shrub Willow (Salix) Genomes Reveals Novel Gene Organization in Sex-Linked Regions.</title>
        <authorList>
            <person name="Hyden B."/>
            <person name="Feng K."/>
            <person name="Yates T.B."/>
            <person name="Jawdy S."/>
            <person name="Cereghino C."/>
            <person name="Smart L.B."/>
            <person name="Muchero W."/>
        </authorList>
    </citation>
    <scope>NUCLEOTIDE SEQUENCE [LARGE SCALE GENOMIC DNA]</scope>
    <source>
        <tissue evidence="2">Shoot tip</tissue>
    </source>
</reference>
<organism evidence="2 3">
    <name type="scientific">Salix udensis</name>
    <dbReference type="NCBI Taxonomy" id="889485"/>
    <lineage>
        <taxon>Eukaryota</taxon>
        <taxon>Viridiplantae</taxon>
        <taxon>Streptophyta</taxon>
        <taxon>Embryophyta</taxon>
        <taxon>Tracheophyta</taxon>
        <taxon>Spermatophyta</taxon>
        <taxon>Magnoliopsida</taxon>
        <taxon>eudicotyledons</taxon>
        <taxon>Gunneridae</taxon>
        <taxon>Pentapetalae</taxon>
        <taxon>rosids</taxon>
        <taxon>fabids</taxon>
        <taxon>Malpighiales</taxon>
        <taxon>Salicaceae</taxon>
        <taxon>Saliceae</taxon>
        <taxon>Salix</taxon>
    </lineage>
</organism>
<gene>
    <name evidence="2" type="ORF">OIU84_008506</name>
</gene>
<proteinExistence type="predicted"/>